<keyword evidence="3" id="KW-1185">Reference proteome</keyword>
<dbReference type="eggNOG" id="COG2226">
    <property type="taxonomic scope" value="Bacteria"/>
</dbReference>
<dbReference type="OrthoDB" id="5522265at2"/>
<keyword evidence="2" id="KW-0489">Methyltransferase</keyword>
<dbReference type="EMBL" id="CM001167">
    <property type="protein sequence ID" value="EGJ72466.1"/>
    <property type="molecule type" value="Genomic_DNA"/>
</dbReference>
<evidence type="ECO:0000313" key="2">
    <source>
        <dbReference type="EMBL" id="EGJ72466.1"/>
    </source>
</evidence>
<dbReference type="InterPro" id="IPR029063">
    <property type="entry name" value="SAM-dependent_MTases_sf"/>
</dbReference>
<dbReference type="STRING" id="679937.Bcop_2308"/>
<gene>
    <name evidence="2" type="ORF">Bcop_2308</name>
</gene>
<reference evidence="2 3" key="1">
    <citation type="journal article" date="2011" name="Stand. Genomic Sci.">
        <title>Non-contiguous finished genome sequence of Bacteroides coprosuis type strain (PC139).</title>
        <authorList>
            <person name="Land M."/>
            <person name="Held B."/>
            <person name="Gronow S."/>
            <person name="Abt B."/>
            <person name="Lucas S."/>
            <person name="Del Rio T.G."/>
            <person name="Nolan M."/>
            <person name="Tice H."/>
            <person name="Cheng J.F."/>
            <person name="Pitluck S."/>
            <person name="Liolios K."/>
            <person name="Pagani I."/>
            <person name="Ivanova N."/>
            <person name="Mavromatis K."/>
            <person name="Mikhailova N."/>
            <person name="Pati A."/>
            <person name="Tapia R."/>
            <person name="Han C."/>
            <person name="Goodwin L."/>
            <person name="Chen A."/>
            <person name="Palaniappan K."/>
            <person name="Hauser L."/>
            <person name="Brambilla E.M."/>
            <person name="Rohde M."/>
            <person name="Goker M."/>
            <person name="Detter J.C."/>
            <person name="Woyke T."/>
            <person name="Bristow J."/>
            <person name="Eisen J.A."/>
            <person name="Markowitz V."/>
            <person name="Hugenholtz P."/>
            <person name="Kyrpides N.C."/>
            <person name="Klenk H.P."/>
            <person name="Lapidus A."/>
        </authorList>
    </citation>
    <scope>NUCLEOTIDE SEQUENCE</scope>
    <source>
        <strain evidence="2 3">DSM 18011</strain>
    </source>
</reference>
<dbReference type="CDD" id="cd02440">
    <property type="entry name" value="AdoMet_MTases"/>
    <property type="match status" value="1"/>
</dbReference>
<protein>
    <submittedName>
        <fullName evidence="2">Methyltransferase type 12</fullName>
    </submittedName>
</protein>
<dbReference type="Pfam" id="PF13489">
    <property type="entry name" value="Methyltransf_23"/>
    <property type="match status" value="1"/>
</dbReference>
<sequence length="235" mass="26516">MNKQTFDQYAEKYDSWFLENKNVLYSEVKLIAKVLENSGEIFSVGCGSGLFEKILRDEFNINVKYGLEPSTDMAGIAQKRGLEIEINTAEKATYQGKKYDTIIYNGSPSYIKDLDQALKRSFDALKPGGKIILVDVPKESSYGMMYNLAYSVGSWNHELTEGVYPRNPYPIELVKGANWRTTSEKIEALTQAGFINLQSAQTLTKHPVYSDNSIEEPIEGYDCGDYVAVYGFKKE</sequence>
<evidence type="ECO:0000313" key="3">
    <source>
        <dbReference type="Proteomes" id="UP000018439"/>
    </source>
</evidence>
<organism evidence="2 3">
    <name type="scientific">Bacteroides coprosuis DSM 18011</name>
    <dbReference type="NCBI Taxonomy" id="679937"/>
    <lineage>
        <taxon>Bacteria</taxon>
        <taxon>Pseudomonadati</taxon>
        <taxon>Bacteroidota</taxon>
        <taxon>Bacteroidia</taxon>
        <taxon>Bacteroidales</taxon>
        <taxon>Bacteroidaceae</taxon>
        <taxon>Bacteroides</taxon>
    </lineage>
</organism>
<keyword evidence="1 2" id="KW-0808">Transferase</keyword>
<evidence type="ECO:0000256" key="1">
    <source>
        <dbReference type="ARBA" id="ARBA00022679"/>
    </source>
</evidence>
<dbReference type="GO" id="GO:0008168">
    <property type="term" value="F:methyltransferase activity"/>
    <property type="evidence" value="ECO:0007669"/>
    <property type="project" value="UniProtKB-KW"/>
</dbReference>
<dbReference type="PANTHER" id="PTHR43861:SF3">
    <property type="entry name" value="PUTATIVE (AFU_ORTHOLOGUE AFUA_2G14390)-RELATED"/>
    <property type="match status" value="1"/>
</dbReference>
<name>F3ZV08_9BACE</name>
<proteinExistence type="predicted"/>
<accession>F3ZV08</accession>
<dbReference type="PANTHER" id="PTHR43861">
    <property type="entry name" value="TRANS-ACONITATE 2-METHYLTRANSFERASE-RELATED"/>
    <property type="match status" value="1"/>
</dbReference>
<dbReference type="Gene3D" id="3.40.50.150">
    <property type="entry name" value="Vaccinia Virus protein VP39"/>
    <property type="match status" value="1"/>
</dbReference>
<dbReference type="GO" id="GO:0032259">
    <property type="term" value="P:methylation"/>
    <property type="evidence" value="ECO:0007669"/>
    <property type="project" value="UniProtKB-KW"/>
</dbReference>
<dbReference type="AlphaFoldDB" id="F3ZV08"/>
<dbReference type="HOGENOM" id="CLU_037990_14_1_10"/>
<dbReference type="Proteomes" id="UP000018439">
    <property type="component" value="Chromosome"/>
</dbReference>
<dbReference type="SUPFAM" id="SSF53335">
    <property type="entry name" value="S-adenosyl-L-methionine-dependent methyltransferases"/>
    <property type="match status" value="1"/>
</dbReference>